<dbReference type="InterPro" id="IPR018378">
    <property type="entry name" value="C-type_lectin_CS"/>
</dbReference>
<name>A0A8S4Q5N7_OWEFU</name>
<comment type="caution">
    <text evidence="3">The sequence shown here is derived from an EMBL/GenBank/DDBJ whole genome shotgun (WGS) entry which is preliminary data.</text>
</comment>
<organism evidence="3 4">
    <name type="scientific">Owenia fusiformis</name>
    <name type="common">Polychaete worm</name>
    <dbReference type="NCBI Taxonomy" id="6347"/>
    <lineage>
        <taxon>Eukaryota</taxon>
        <taxon>Metazoa</taxon>
        <taxon>Spiralia</taxon>
        <taxon>Lophotrochozoa</taxon>
        <taxon>Annelida</taxon>
        <taxon>Polychaeta</taxon>
        <taxon>Sedentaria</taxon>
        <taxon>Canalipalpata</taxon>
        <taxon>Sabellida</taxon>
        <taxon>Oweniida</taxon>
        <taxon>Oweniidae</taxon>
        <taxon>Owenia</taxon>
    </lineage>
</organism>
<keyword evidence="4" id="KW-1185">Reference proteome</keyword>
<evidence type="ECO:0000313" key="3">
    <source>
        <dbReference type="EMBL" id="CAH1801215.1"/>
    </source>
</evidence>
<dbReference type="Proteomes" id="UP000749559">
    <property type="component" value="Unassembled WGS sequence"/>
</dbReference>
<reference evidence="3" key="1">
    <citation type="submission" date="2022-03" db="EMBL/GenBank/DDBJ databases">
        <authorList>
            <person name="Martin C."/>
        </authorList>
    </citation>
    <scope>NUCLEOTIDE SEQUENCE</scope>
</reference>
<dbReference type="InterPro" id="IPR001304">
    <property type="entry name" value="C-type_lectin-like"/>
</dbReference>
<dbReference type="Gene3D" id="3.10.100.10">
    <property type="entry name" value="Mannose-Binding Protein A, subunit A"/>
    <property type="match status" value="1"/>
</dbReference>
<dbReference type="CDD" id="cd00037">
    <property type="entry name" value="CLECT"/>
    <property type="match status" value="1"/>
</dbReference>
<dbReference type="InterPro" id="IPR016186">
    <property type="entry name" value="C-type_lectin-like/link_sf"/>
</dbReference>
<accession>A0A8S4Q5N7</accession>
<evidence type="ECO:0000313" key="4">
    <source>
        <dbReference type="Proteomes" id="UP000749559"/>
    </source>
</evidence>
<dbReference type="OrthoDB" id="5373426at2759"/>
<dbReference type="InterPro" id="IPR050111">
    <property type="entry name" value="C-type_lectin/snaclec_domain"/>
</dbReference>
<protein>
    <recommendedName>
        <fullName evidence="2">C-type lectin domain-containing protein</fullName>
    </recommendedName>
</protein>
<dbReference type="PROSITE" id="PS50041">
    <property type="entry name" value="C_TYPE_LECTIN_2"/>
    <property type="match status" value="1"/>
</dbReference>
<feature type="domain" description="C-type lectin" evidence="2">
    <location>
        <begin position="104"/>
        <end position="213"/>
    </location>
</feature>
<dbReference type="InterPro" id="IPR016187">
    <property type="entry name" value="CTDL_fold"/>
</dbReference>
<sequence>MYKDKKDGIVVLRALKIREFKKRFNCSFQRSTSNRLKNKKRNGPDTSSRDTRCDMIPMWLRGKTKLEFACIDVIILMMVVMMNRFIPLVKGSDIQCPTDYVFSYMTSCYLIAPGDNSKSSSGSDCSSRSFGTLLWIGSEDEKNFIVSILEPSIEYWISLYDGGSGWEWDNGEPTNYTNWASGYPLGNQNCAVMKTDGTWENTNCGSQRKYVCKVTGESISSFLLNTPTIILASSVMSLGASTSMLASPSISLAVSASILDAPTISLDASPPMLASPTISLDASYLMSASPTISLDASDSMSASPNLPLDVFTSISASSALALDAPTSMLVSPTISFVASNSMLTSFTIPPDVFTSTLASSTGSLDGLTSMKTSATVKLDASTSILATAPLAASSSISPSTAFSISSPTTSSVVATQSMSTEDAVIIYKRELSVYRKSQQDEPAEAPGAVYIGGVQISLMVFFIGTIILLDLVGVKIHINRSKLNGSKSNSALLHGAEQEYIDCLSVGEWIKRSRQDKEMEKMIFMPSEAELTLPNGQCGDRETDNMTAGVPRRALCFPTSTKACCFKNHCETMTIDQCQCKDCLDLRTRLHVEKYVWQPSSKNCPITYYDTTSACNMFAKRKVEHITLVGDSLVRHFYTALLIIISGNLEFGCMKPNTNPEKKKNCGYFAQFEDKTCQHLIEHSRKICNSTVTLSLRSDSSLQTLKNSVNFIREKEGQVILFSNGLHNNLNLPKTKLAVHKYLEALGSKIFKRNKMDTSNRTIPRMVFMSPHLPGLMKSPRYWNNQGTKSVTTYTTEMRKFLSKYNIPTFNTHAFTNHSFSFDGTHFGYGVNHQLAQTLLNYISQHEWGAD</sequence>
<proteinExistence type="predicted"/>
<dbReference type="AlphaFoldDB" id="A0A8S4Q5N7"/>
<dbReference type="Pfam" id="PF00059">
    <property type="entry name" value="Lectin_C"/>
    <property type="match status" value="1"/>
</dbReference>
<evidence type="ECO:0000256" key="1">
    <source>
        <dbReference type="ARBA" id="ARBA00023157"/>
    </source>
</evidence>
<dbReference type="EMBL" id="CAIIXF020000012">
    <property type="protein sequence ID" value="CAH1801215.1"/>
    <property type="molecule type" value="Genomic_DNA"/>
</dbReference>
<dbReference type="PROSITE" id="PS00615">
    <property type="entry name" value="C_TYPE_LECTIN_1"/>
    <property type="match status" value="1"/>
</dbReference>
<dbReference type="PANTHER" id="PTHR22803">
    <property type="entry name" value="MANNOSE, PHOSPHOLIPASE, LECTIN RECEPTOR RELATED"/>
    <property type="match status" value="1"/>
</dbReference>
<evidence type="ECO:0000259" key="2">
    <source>
        <dbReference type="PROSITE" id="PS50041"/>
    </source>
</evidence>
<keyword evidence="1" id="KW-1015">Disulfide bond</keyword>
<dbReference type="SMART" id="SM00034">
    <property type="entry name" value="CLECT"/>
    <property type="match status" value="1"/>
</dbReference>
<gene>
    <name evidence="3" type="ORF">OFUS_LOCUS25026</name>
</gene>
<dbReference type="SUPFAM" id="SSF56436">
    <property type="entry name" value="C-type lectin-like"/>
    <property type="match status" value="1"/>
</dbReference>